<dbReference type="PANTHER" id="PTHR17357">
    <property type="entry name" value="GM2 GANGLIOSIDE ACTIVATOR PROTEIN"/>
    <property type="match status" value="1"/>
</dbReference>
<dbReference type="GO" id="GO:0009898">
    <property type="term" value="C:cytoplasmic side of plasma membrane"/>
    <property type="evidence" value="ECO:0000318"/>
    <property type="project" value="GO_Central"/>
</dbReference>
<dbReference type="PANTHER" id="PTHR17357:SF0">
    <property type="entry name" value="GANGLIOSIDE GM2 ACTIVATOR"/>
    <property type="match status" value="1"/>
</dbReference>
<dbReference type="InterPro" id="IPR003172">
    <property type="entry name" value="ML_dom"/>
</dbReference>
<feature type="chain" id="PRO_5039949673" evidence="2">
    <location>
        <begin position="18"/>
        <end position="214"/>
    </location>
</feature>
<evidence type="ECO:0000256" key="1">
    <source>
        <dbReference type="ARBA" id="ARBA00022729"/>
    </source>
</evidence>
<protein>
    <submittedName>
        <fullName evidence="5">Ganglioside GM2 activator-like</fullName>
    </submittedName>
</protein>
<dbReference type="OrthoDB" id="6409159at2759"/>
<dbReference type="SUPFAM" id="SSF63707">
    <property type="entry name" value="Ganglioside M2 (gm2) activator"/>
    <property type="match status" value="1"/>
</dbReference>
<accession>A0A9J7L5M1</accession>
<dbReference type="GeneID" id="118415794"/>
<dbReference type="RefSeq" id="XP_035676513.1">
    <property type="nucleotide sequence ID" value="XM_035820620.1"/>
</dbReference>
<proteinExistence type="predicted"/>
<keyword evidence="1 2" id="KW-0732">Signal</keyword>
<evidence type="ECO:0000313" key="4">
    <source>
        <dbReference type="Proteomes" id="UP000001554"/>
    </source>
</evidence>
<dbReference type="AlphaFoldDB" id="A0A9J7L5M1"/>
<sequence>MSTALKILALFLVAAAAAPPPTLEFNDINQLIKALEMPGVFMNDKFNEKPLKVRMSKWHVTDCGMPSDPVKINGTLMPDPLNINDEITGSFNVTPMVMVSSPLKTEVTIMKKVGSGMVKIPCISNLGSCSYDDLCSLIPLQPGDPCPSPLSDYNIPCTCPFKMGSYVLPPQSFYLPSGILPSWLVTGEYHGKAMLSSNGKALACRELTMSVVSS</sequence>
<dbReference type="Pfam" id="PF02221">
    <property type="entry name" value="E1_DerP2_DerF2"/>
    <property type="match status" value="1"/>
</dbReference>
<dbReference type="Proteomes" id="UP000001554">
    <property type="component" value="Chromosome 5"/>
</dbReference>
<reference evidence="5" key="2">
    <citation type="submission" date="2025-08" db="UniProtKB">
        <authorList>
            <consortium name="RefSeq"/>
        </authorList>
    </citation>
    <scope>IDENTIFICATION</scope>
    <source>
        <strain evidence="5">S238N-H82</strain>
        <tissue evidence="5">Testes</tissue>
    </source>
</reference>
<organism evidence="4 5">
    <name type="scientific">Branchiostoma floridae</name>
    <name type="common">Florida lancelet</name>
    <name type="synonym">Amphioxus</name>
    <dbReference type="NCBI Taxonomy" id="7739"/>
    <lineage>
        <taxon>Eukaryota</taxon>
        <taxon>Metazoa</taxon>
        <taxon>Chordata</taxon>
        <taxon>Cephalochordata</taxon>
        <taxon>Leptocardii</taxon>
        <taxon>Amphioxiformes</taxon>
        <taxon>Branchiostomatidae</taxon>
        <taxon>Branchiostoma</taxon>
    </lineage>
</organism>
<name>A0A9J7L5M1_BRAFL</name>
<reference evidence="4" key="1">
    <citation type="journal article" date="2020" name="Nat. Ecol. Evol.">
        <title>Deeply conserved synteny resolves early events in vertebrate evolution.</title>
        <authorList>
            <person name="Simakov O."/>
            <person name="Marletaz F."/>
            <person name="Yue J.X."/>
            <person name="O'Connell B."/>
            <person name="Jenkins J."/>
            <person name="Brandt A."/>
            <person name="Calef R."/>
            <person name="Tung C.H."/>
            <person name="Huang T.K."/>
            <person name="Schmutz J."/>
            <person name="Satoh N."/>
            <person name="Yu J.K."/>
            <person name="Putnam N.H."/>
            <person name="Green R.E."/>
            <person name="Rokhsar D.S."/>
        </authorList>
    </citation>
    <scope>NUCLEOTIDE SEQUENCE [LARGE SCALE GENOMIC DNA]</scope>
    <source>
        <strain evidence="4">S238N-H82</strain>
    </source>
</reference>
<dbReference type="GO" id="GO:0008047">
    <property type="term" value="F:enzyme activator activity"/>
    <property type="evidence" value="ECO:0007669"/>
    <property type="project" value="InterPro"/>
</dbReference>
<dbReference type="SMART" id="SM00737">
    <property type="entry name" value="ML"/>
    <property type="match status" value="1"/>
</dbReference>
<feature type="domain" description="MD-2-related lipid-recognition" evidence="3">
    <location>
        <begin position="60"/>
        <end position="209"/>
    </location>
</feature>
<evidence type="ECO:0000256" key="2">
    <source>
        <dbReference type="SAM" id="SignalP"/>
    </source>
</evidence>
<dbReference type="KEGG" id="bfo:118415794"/>
<dbReference type="Gene3D" id="2.70.220.10">
    <property type="entry name" value="Ganglioside GM2 activator"/>
    <property type="match status" value="1"/>
</dbReference>
<dbReference type="GO" id="GO:0006869">
    <property type="term" value="P:lipid transport"/>
    <property type="evidence" value="ECO:0000318"/>
    <property type="project" value="GO_Central"/>
</dbReference>
<evidence type="ECO:0000259" key="3">
    <source>
        <dbReference type="SMART" id="SM00737"/>
    </source>
</evidence>
<dbReference type="InterPro" id="IPR028996">
    <property type="entry name" value="GM2-AP"/>
</dbReference>
<evidence type="ECO:0000313" key="5">
    <source>
        <dbReference type="RefSeq" id="XP_035676513.1"/>
    </source>
</evidence>
<dbReference type="GO" id="GO:0005319">
    <property type="term" value="F:lipid transporter activity"/>
    <property type="evidence" value="ECO:0000318"/>
    <property type="project" value="GO_Central"/>
</dbReference>
<gene>
    <name evidence="5" type="primary">LOC118415794</name>
</gene>
<dbReference type="GO" id="GO:0006689">
    <property type="term" value="P:ganglioside catabolic process"/>
    <property type="evidence" value="ECO:0000318"/>
    <property type="project" value="GO_Central"/>
</dbReference>
<dbReference type="InterPro" id="IPR036846">
    <property type="entry name" value="GM2-AP_sf"/>
</dbReference>
<keyword evidence="4" id="KW-1185">Reference proteome</keyword>
<dbReference type="OMA" id="SDYNIPC"/>
<feature type="signal peptide" evidence="2">
    <location>
        <begin position="1"/>
        <end position="17"/>
    </location>
</feature>